<proteinExistence type="inferred from homology"/>
<dbReference type="Gene3D" id="1.20.144.10">
    <property type="entry name" value="Phosphatidic acid phosphatase type 2/haloperoxidase"/>
    <property type="match status" value="1"/>
</dbReference>
<comment type="caution">
    <text evidence="4">The sequence shown here is derived from an EMBL/GenBank/DDBJ whole genome shotgun (WGS) entry which is preliminary data.</text>
</comment>
<gene>
    <name evidence="4" type="ORF">ASILVAE211_08445</name>
</gene>
<feature type="domain" description="Phosphatidic acid phosphatase type 2/haloperoxidase" evidence="3">
    <location>
        <begin position="111"/>
        <end position="219"/>
    </location>
</feature>
<sequence length="249" mass="27298">MARAWFYGTVSVCVLVLSPLSAFAHKTGDKDKTTAAYYIQPSQVNLDQLLAPPPLLGSAQESTDLATVMQAQSDRTAEQAVNAEADHERSVFRFADVLGPQFAPANLPFATGFFTRVFADEKAIVTQTKAHFDRPRPFMVDSNLSPMVEPRKTPSYPSGHTTWAYVMAIILANMVPEKAGPLFDRAAAYGYNRVVAGAHFPTDIEAGRISGTVIDSVFFHNQTFLADFYQARAEVRQALGLPSMGDMDR</sequence>
<reference evidence="4" key="2">
    <citation type="submission" date="2021-01" db="EMBL/GenBank/DDBJ databases">
        <authorList>
            <person name="Mieszkin S."/>
            <person name="Pouder E."/>
            <person name="Alain K."/>
        </authorList>
    </citation>
    <scope>NUCLEOTIDE SEQUENCE</scope>
    <source>
        <strain evidence="4">HW T2.11</strain>
    </source>
</reference>
<reference evidence="4" key="1">
    <citation type="journal article" date="2021" name="Microorganisms">
        <title>Acidisoma silvae sp. nov. and Acidisomacellulosilytica sp. nov., Two Acidophilic Bacteria Isolated from Decaying Wood, Hydrolyzing Cellulose and Producing Poly-3-hydroxybutyrate.</title>
        <authorList>
            <person name="Mieszkin S."/>
            <person name="Pouder E."/>
            <person name="Uroz S."/>
            <person name="Simon-Colin C."/>
            <person name="Alain K."/>
        </authorList>
    </citation>
    <scope>NUCLEOTIDE SEQUENCE</scope>
    <source>
        <strain evidence="4">HW T2.11</strain>
    </source>
</reference>
<dbReference type="CDD" id="cd03397">
    <property type="entry name" value="PAP2_acid_phosphatase"/>
    <property type="match status" value="1"/>
</dbReference>
<feature type="chain" id="PRO_5036802881" description="Acid phosphatase" evidence="2">
    <location>
        <begin position="25"/>
        <end position="249"/>
    </location>
</feature>
<dbReference type="EC" id="3.1.3.2" evidence="1"/>
<dbReference type="GO" id="GO:0030288">
    <property type="term" value="C:outer membrane-bounded periplasmic space"/>
    <property type="evidence" value="ECO:0007669"/>
    <property type="project" value="InterPro"/>
</dbReference>
<keyword evidence="5" id="KW-1185">Reference proteome</keyword>
<dbReference type="RefSeq" id="WP_227320874.1">
    <property type="nucleotide sequence ID" value="NZ_JAESVB010000003.1"/>
</dbReference>
<evidence type="ECO:0000259" key="3">
    <source>
        <dbReference type="SMART" id="SM00014"/>
    </source>
</evidence>
<dbReference type="InterPro" id="IPR001011">
    <property type="entry name" value="Acid_Pase_classA_bac"/>
</dbReference>
<dbReference type="Proteomes" id="UP000708298">
    <property type="component" value="Unassembled WGS sequence"/>
</dbReference>
<organism evidence="4 5">
    <name type="scientific">Acidisoma silvae</name>
    <dbReference type="NCBI Taxonomy" id="2802396"/>
    <lineage>
        <taxon>Bacteria</taxon>
        <taxon>Pseudomonadati</taxon>
        <taxon>Pseudomonadota</taxon>
        <taxon>Alphaproteobacteria</taxon>
        <taxon>Acetobacterales</taxon>
        <taxon>Acidocellaceae</taxon>
        <taxon>Acidisoma</taxon>
    </lineage>
</organism>
<dbReference type="SMART" id="SM00014">
    <property type="entry name" value="acidPPc"/>
    <property type="match status" value="1"/>
</dbReference>
<protein>
    <recommendedName>
        <fullName evidence="1">Acid phosphatase</fullName>
        <ecNumber evidence="1">3.1.3.2</ecNumber>
    </recommendedName>
</protein>
<comment type="similarity">
    <text evidence="1">Belongs to the class A bacterial acid phosphatase family.</text>
</comment>
<name>A0A964DYB8_9PROT</name>
<dbReference type="SUPFAM" id="SSF48317">
    <property type="entry name" value="Acid phosphatase/Vanadium-dependent haloperoxidase"/>
    <property type="match status" value="1"/>
</dbReference>
<comment type="catalytic activity">
    <reaction evidence="1">
        <text>a phosphate monoester + H2O = an alcohol + phosphate</text>
        <dbReference type="Rhea" id="RHEA:15017"/>
        <dbReference type="ChEBI" id="CHEBI:15377"/>
        <dbReference type="ChEBI" id="CHEBI:30879"/>
        <dbReference type="ChEBI" id="CHEBI:43474"/>
        <dbReference type="ChEBI" id="CHEBI:67140"/>
        <dbReference type="EC" id="3.1.3.2"/>
    </reaction>
</comment>
<dbReference type="Pfam" id="PF01569">
    <property type="entry name" value="PAP2"/>
    <property type="match status" value="1"/>
</dbReference>
<evidence type="ECO:0000256" key="1">
    <source>
        <dbReference type="PIRNR" id="PIRNR000897"/>
    </source>
</evidence>
<keyword evidence="2" id="KW-0732">Signal</keyword>
<keyword evidence="1" id="KW-0378">Hydrolase</keyword>
<evidence type="ECO:0000313" key="4">
    <source>
        <dbReference type="EMBL" id="MCB8875205.1"/>
    </source>
</evidence>
<dbReference type="AlphaFoldDB" id="A0A964DYB8"/>
<dbReference type="PIRSF" id="PIRSF000897">
    <property type="entry name" value="Acid_Ptase_ClsA"/>
    <property type="match status" value="1"/>
</dbReference>
<feature type="signal peptide" evidence="2">
    <location>
        <begin position="1"/>
        <end position="24"/>
    </location>
</feature>
<evidence type="ECO:0000256" key="2">
    <source>
        <dbReference type="SAM" id="SignalP"/>
    </source>
</evidence>
<dbReference type="InterPro" id="IPR036938">
    <property type="entry name" value="PAP2/HPO_sf"/>
</dbReference>
<evidence type="ECO:0000313" key="5">
    <source>
        <dbReference type="Proteomes" id="UP000708298"/>
    </source>
</evidence>
<accession>A0A964DYB8</accession>
<dbReference type="EMBL" id="JAESVB010000003">
    <property type="protein sequence ID" value="MCB8875205.1"/>
    <property type="molecule type" value="Genomic_DNA"/>
</dbReference>
<dbReference type="InterPro" id="IPR000326">
    <property type="entry name" value="PAP2/HPO"/>
</dbReference>
<dbReference type="GO" id="GO:0003993">
    <property type="term" value="F:acid phosphatase activity"/>
    <property type="evidence" value="ECO:0007669"/>
    <property type="project" value="UniProtKB-EC"/>
</dbReference>